<protein>
    <submittedName>
        <fullName evidence="2">Uncharacterized protein</fullName>
    </submittedName>
</protein>
<name>A0AAD9LIN0_BABDI</name>
<proteinExistence type="predicted"/>
<evidence type="ECO:0000256" key="1">
    <source>
        <dbReference type="SAM" id="MobiDB-lite"/>
    </source>
</evidence>
<organism evidence="2 3">
    <name type="scientific">Babesia divergens</name>
    <dbReference type="NCBI Taxonomy" id="32595"/>
    <lineage>
        <taxon>Eukaryota</taxon>
        <taxon>Sar</taxon>
        <taxon>Alveolata</taxon>
        <taxon>Apicomplexa</taxon>
        <taxon>Aconoidasida</taxon>
        <taxon>Piroplasmida</taxon>
        <taxon>Babesiidae</taxon>
        <taxon>Babesia</taxon>
    </lineage>
</organism>
<evidence type="ECO:0000313" key="3">
    <source>
        <dbReference type="Proteomes" id="UP001195914"/>
    </source>
</evidence>
<feature type="compositionally biased region" description="Basic and acidic residues" evidence="1">
    <location>
        <begin position="128"/>
        <end position="138"/>
    </location>
</feature>
<gene>
    <name evidence="2" type="ORF">X943_003658</name>
</gene>
<feature type="region of interest" description="Disordered" evidence="1">
    <location>
        <begin position="112"/>
        <end position="162"/>
    </location>
</feature>
<reference evidence="2" key="2">
    <citation type="submission" date="2021-05" db="EMBL/GenBank/DDBJ databases">
        <authorList>
            <person name="Pain A."/>
        </authorList>
    </citation>
    <scope>NUCLEOTIDE SEQUENCE</scope>
    <source>
        <strain evidence="2">1802A</strain>
    </source>
</reference>
<dbReference type="Proteomes" id="UP001195914">
    <property type="component" value="Unassembled WGS sequence"/>
</dbReference>
<reference evidence="2" key="1">
    <citation type="journal article" date="2014" name="Nucleic Acids Res.">
        <title>The evolutionary dynamics of variant antigen genes in Babesia reveal a history of genomic innovation underlying host-parasite interaction.</title>
        <authorList>
            <person name="Jackson A.P."/>
            <person name="Otto T.D."/>
            <person name="Darby A."/>
            <person name="Ramaprasad A."/>
            <person name="Xia D."/>
            <person name="Echaide I.E."/>
            <person name="Farber M."/>
            <person name="Gahlot S."/>
            <person name="Gamble J."/>
            <person name="Gupta D."/>
            <person name="Gupta Y."/>
            <person name="Jackson L."/>
            <person name="Malandrin L."/>
            <person name="Malas T.B."/>
            <person name="Moussa E."/>
            <person name="Nair M."/>
            <person name="Reid A.J."/>
            <person name="Sanders M."/>
            <person name="Sharma J."/>
            <person name="Tracey A."/>
            <person name="Quail M.A."/>
            <person name="Weir W."/>
            <person name="Wastling J.M."/>
            <person name="Hall N."/>
            <person name="Willadsen P."/>
            <person name="Lingelbach K."/>
            <person name="Shiels B."/>
            <person name="Tait A."/>
            <person name="Berriman M."/>
            <person name="Allred D.R."/>
            <person name="Pain A."/>
        </authorList>
    </citation>
    <scope>NUCLEOTIDE SEQUENCE</scope>
    <source>
        <strain evidence="2">1802A</strain>
    </source>
</reference>
<dbReference type="AlphaFoldDB" id="A0AAD9LIN0"/>
<evidence type="ECO:0000313" key="2">
    <source>
        <dbReference type="EMBL" id="KAK1937656.1"/>
    </source>
</evidence>
<feature type="compositionally biased region" description="Basic and acidic residues" evidence="1">
    <location>
        <begin position="112"/>
        <end position="121"/>
    </location>
</feature>
<accession>A0AAD9LIN0</accession>
<sequence length="185" mass="21187">MYEPCMKSSCGDDELQRLEREVRHRLSLVNGLLKLRTDVATDCYKSHFEQVILQFGEIEDHIAVVQGKIDRELAMLHQVQAVIQASEAQRTIVRELQNKIQSSEALQAISDLRNKASDNNRKITPRSGDTDLSREIPLRTKNSGSKRATPSRLGDRERRYNTAKDSARNVGIYSKDRDAFNRYIL</sequence>
<keyword evidence="3" id="KW-1185">Reference proteome</keyword>
<comment type="caution">
    <text evidence="2">The sequence shown here is derived from an EMBL/GenBank/DDBJ whole genome shotgun (WGS) entry which is preliminary data.</text>
</comment>
<dbReference type="EMBL" id="JAHBMH010000033">
    <property type="protein sequence ID" value="KAK1937656.1"/>
    <property type="molecule type" value="Genomic_DNA"/>
</dbReference>
<feature type="compositionally biased region" description="Basic and acidic residues" evidence="1">
    <location>
        <begin position="153"/>
        <end position="162"/>
    </location>
</feature>